<keyword evidence="1" id="KW-0472">Membrane</keyword>
<proteinExistence type="predicted"/>
<comment type="caution">
    <text evidence="2">The sequence shown here is derived from an EMBL/GenBank/DDBJ whole genome shotgun (WGS) entry which is preliminary data.</text>
</comment>
<dbReference type="Proteomes" id="UP000538666">
    <property type="component" value="Unassembled WGS sequence"/>
</dbReference>
<dbReference type="RefSeq" id="WP_050058811.1">
    <property type="nucleotide sequence ID" value="NZ_JACHEK010000003.1"/>
</dbReference>
<gene>
    <name evidence="2" type="ORF">HNQ77_001516</name>
</gene>
<feature type="transmembrane region" description="Helical" evidence="1">
    <location>
        <begin position="188"/>
        <end position="209"/>
    </location>
</feature>
<reference evidence="2 3" key="1">
    <citation type="submission" date="2020-08" db="EMBL/GenBank/DDBJ databases">
        <title>Genomic Encyclopedia of Type Strains, Phase IV (KMG-IV): sequencing the most valuable type-strain genomes for metagenomic binning, comparative biology and taxonomic classification.</title>
        <authorList>
            <person name="Goeker M."/>
        </authorList>
    </citation>
    <scope>NUCLEOTIDE SEQUENCE [LARGE SCALE GENOMIC DNA]</scope>
    <source>
        <strain evidence="2 3">DSM 103733</strain>
    </source>
</reference>
<sequence length="451" mass="49854">MDTRTPVAGTVEVLEDELTQESTRREVLQQLDRITGSLHFRNSKRYPSFLRYIVYEALAGRAEVLKERTLGTCVLGRAADYDTNLDPVVRITAGEVRKRIAQYYQSPGHEHELRIEIPRGSYAPRFFRPSYIVGDGVPNEAEGFQEDPEDQQAAPVSVAPLVIHAAEISRPTLPAVPFPELRPSRDGVHLAVIYSALFVLLVGWGVSVWRASVNARLTPGVSFFWGKTLHSPEPTLIVLGVHSFDEHGTDISALSHASMPRPEQTLLFAMTRSDMVHLSDLTSYGEVVKLLTGHAHPFHTQGAADTTLEQLRRGPFLLIGGGNNLWTRRLTQDLRFRFTSLNGRDNVIQDNQHPAAVWTLDVTRNALANSRDYGLISCFFDPQTEQNVILAAGIGKSGTEAAVDFLTSEKGLDAWFQSAHPPSGANLQVVVSTDVIEGQHGPPHVVASYIW</sequence>
<keyword evidence="3" id="KW-1185">Reference proteome</keyword>
<dbReference type="OrthoDB" id="115074at2"/>
<evidence type="ECO:0000313" key="2">
    <source>
        <dbReference type="EMBL" id="MBB6143567.1"/>
    </source>
</evidence>
<evidence type="ECO:0000256" key="1">
    <source>
        <dbReference type="SAM" id="Phobius"/>
    </source>
</evidence>
<name>A0A841JST9_9BACT</name>
<organism evidence="2 3">
    <name type="scientific">Silvibacterium bohemicum</name>
    <dbReference type="NCBI Taxonomy" id="1577686"/>
    <lineage>
        <taxon>Bacteria</taxon>
        <taxon>Pseudomonadati</taxon>
        <taxon>Acidobacteriota</taxon>
        <taxon>Terriglobia</taxon>
        <taxon>Terriglobales</taxon>
        <taxon>Acidobacteriaceae</taxon>
        <taxon>Silvibacterium</taxon>
    </lineage>
</organism>
<protein>
    <recommendedName>
        <fullName evidence="4">Adenylate cyclase</fullName>
    </recommendedName>
</protein>
<keyword evidence="1" id="KW-1133">Transmembrane helix</keyword>
<evidence type="ECO:0008006" key="4">
    <source>
        <dbReference type="Google" id="ProtNLM"/>
    </source>
</evidence>
<evidence type="ECO:0000313" key="3">
    <source>
        <dbReference type="Proteomes" id="UP000538666"/>
    </source>
</evidence>
<accession>A0A841JST9</accession>
<dbReference type="EMBL" id="JACHEK010000003">
    <property type="protein sequence ID" value="MBB6143567.1"/>
    <property type="molecule type" value="Genomic_DNA"/>
</dbReference>
<dbReference type="AlphaFoldDB" id="A0A841JST9"/>
<keyword evidence="1" id="KW-0812">Transmembrane</keyword>